<dbReference type="Proteomes" id="UP000326170">
    <property type="component" value="Plasmid unnamed2"/>
</dbReference>
<dbReference type="InterPro" id="IPR037152">
    <property type="entry name" value="L-asparaginase_N_sf"/>
</dbReference>
<dbReference type="InterPro" id="IPR006034">
    <property type="entry name" value="Asparaginase/glutaminase-like"/>
</dbReference>
<dbReference type="PROSITE" id="PS00917">
    <property type="entry name" value="ASN_GLN_ASE_2"/>
    <property type="match status" value="1"/>
</dbReference>
<gene>
    <name evidence="6" type="ORF">GCU68_20205</name>
</gene>
<evidence type="ECO:0000259" key="4">
    <source>
        <dbReference type="Pfam" id="PF00710"/>
    </source>
</evidence>
<dbReference type="GO" id="GO:0004067">
    <property type="term" value="F:asparaginase activity"/>
    <property type="evidence" value="ECO:0007669"/>
    <property type="project" value="UniProtKB-UniRule"/>
</dbReference>
<comment type="similarity">
    <text evidence="1">Belongs to the asparaginase 1 family.</text>
</comment>
<evidence type="ECO:0000313" key="7">
    <source>
        <dbReference type="Proteomes" id="UP000326170"/>
    </source>
</evidence>
<feature type="domain" description="L-asparaginase N-terminal" evidence="4">
    <location>
        <begin position="4"/>
        <end position="187"/>
    </location>
</feature>
<dbReference type="InterPro" id="IPR027475">
    <property type="entry name" value="Asparaginase/glutaminase_AS2"/>
</dbReference>
<evidence type="ECO:0000256" key="1">
    <source>
        <dbReference type="ARBA" id="ARBA00010518"/>
    </source>
</evidence>
<keyword evidence="7" id="KW-1185">Reference proteome</keyword>
<evidence type="ECO:0000256" key="3">
    <source>
        <dbReference type="PROSITE-ProRule" id="PRU10100"/>
    </source>
</evidence>
<feature type="domain" description="Asparaginase/glutaminase C-terminal" evidence="5">
    <location>
        <begin position="204"/>
        <end position="318"/>
    </location>
</feature>
<dbReference type="InterPro" id="IPR004550">
    <property type="entry name" value="AsnASE_II"/>
</dbReference>
<dbReference type="PRINTS" id="PR00139">
    <property type="entry name" value="ASNGLNASE"/>
</dbReference>
<dbReference type="Gene3D" id="3.40.50.40">
    <property type="match status" value="1"/>
</dbReference>
<name>A0A5P9P9J8_9EURY</name>
<dbReference type="InterPro" id="IPR040919">
    <property type="entry name" value="Asparaginase_C"/>
</dbReference>
<accession>A0A5P9P9J8</accession>
<dbReference type="PANTHER" id="PTHR11707">
    <property type="entry name" value="L-ASPARAGINASE"/>
    <property type="match status" value="1"/>
</dbReference>
<dbReference type="PIRSF" id="PIRSF500176">
    <property type="entry name" value="L_ASNase"/>
    <property type="match status" value="1"/>
</dbReference>
<reference evidence="6 7" key="1">
    <citation type="journal article" date="2007" name="Int. J. Syst. Evol. Microbiol.">
        <title>Natronorubrum sulfidifaciens sp. nov., an extremely haloalkaliphilic archaeon isolated from Aiding salt lake in Xin-Jiang, China.</title>
        <authorList>
            <person name="Cui H.L."/>
            <person name="Tohty D."/>
            <person name="Liu H.C."/>
            <person name="Liu S.J."/>
            <person name="Oren A."/>
            <person name="Zhou P.J."/>
        </authorList>
    </citation>
    <scope>NUCLEOTIDE SEQUENCE [LARGE SCALE GENOMIC DNA]</scope>
    <source>
        <strain evidence="6 7">7-3</strain>
        <plasmid evidence="6">unnamed2</plasmid>
    </source>
</reference>
<dbReference type="KEGG" id="nas:GCU68_20205"/>
<dbReference type="GO" id="GO:0006528">
    <property type="term" value="P:asparagine metabolic process"/>
    <property type="evidence" value="ECO:0007669"/>
    <property type="project" value="InterPro"/>
</dbReference>
<dbReference type="InterPro" id="IPR027474">
    <property type="entry name" value="L-asparaginase_N"/>
</dbReference>
<dbReference type="AlphaFoldDB" id="A0A5P9P9J8"/>
<dbReference type="OrthoDB" id="85706at2157"/>
<dbReference type="GeneID" id="42303384"/>
<dbReference type="SFLD" id="SFLDS00057">
    <property type="entry name" value="Glutaminase/Asparaginase"/>
    <property type="match status" value="1"/>
</dbReference>
<protein>
    <submittedName>
        <fullName evidence="6">Asparaginase</fullName>
    </submittedName>
</protein>
<dbReference type="Pfam" id="PF00710">
    <property type="entry name" value="Asparaginase"/>
    <property type="match status" value="1"/>
</dbReference>
<dbReference type="Pfam" id="PF17763">
    <property type="entry name" value="Asparaginase_C"/>
    <property type="match status" value="1"/>
</dbReference>
<dbReference type="RefSeq" id="WP_152944380.1">
    <property type="nucleotide sequence ID" value="NZ_CP045490.1"/>
</dbReference>
<dbReference type="SUPFAM" id="SSF53774">
    <property type="entry name" value="Glutaminase/Asparaginase"/>
    <property type="match status" value="1"/>
</dbReference>
<dbReference type="CDD" id="cd08964">
    <property type="entry name" value="L-asparaginase_II"/>
    <property type="match status" value="1"/>
</dbReference>
<evidence type="ECO:0000259" key="5">
    <source>
        <dbReference type="Pfam" id="PF17763"/>
    </source>
</evidence>
<sequence>MPTIHAIATGGTIACTSGPDGAVPTESVQELARSYSDVFEHVDVELDQLTQTPSSELTLEDLESLAHRIRTVANDVDGIVVFHGTDTIEETAYYLDLVLEKDVPVVLTGAQRAHDQVSPDGPANVRGALNAASHEYIRDGVYVFFNDLLHAARPVTKRHSSNPNAYDSGNYGPVAERTPDGFWFYRRPESLSRTIPTRELTATVTVVPTSTDTSGDRIRDAVDRGIDGIVVDALGLGNVPGNMAAAVKDAIEMGVTVVVTTRCRNGIVSDVYGSDGGGKTLKEAGAVFASNLSAHKARLKLLVALSTCDDDGDIRALFDPERYTGHGYIRTKHDV</sequence>
<geneLocation type="plasmid" evidence="6 7">
    <name>unnamed2</name>
</geneLocation>
<dbReference type="InterPro" id="IPR027473">
    <property type="entry name" value="L-asparaginase_C"/>
</dbReference>
<dbReference type="PROSITE" id="PS51732">
    <property type="entry name" value="ASN_GLN_ASE_3"/>
    <property type="match status" value="1"/>
</dbReference>
<keyword evidence="6" id="KW-0614">Plasmid</keyword>
<dbReference type="Gene3D" id="3.40.50.1170">
    <property type="entry name" value="L-asparaginase, N-terminal domain"/>
    <property type="match status" value="1"/>
</dbReference>
<evidence type="ECO:0000256" key="2">
    <source>
        <dbReference type="ARBA" id="ARBA00022801"/>
    </source>
</evidence>
<evidence type="ECO:0000313" key="6">
    <source>
        <dbReference type="EMBL" id="QFU84821.1"/>
    </source>
</evidence>
<feature type="active site" evidence="3">
    <location>
        <position position="85"/>
    </location>
</feature>
<dbReference type="PIRSF" id="PIRSF001220">
    <property type="entry name" value="L-ASNase_gatD"/>
    <property type="match status" value="1"/>
</dbReference>
<dbReference type="EMBL" id="CP045490">
    <property type="protein sequence ID" value="QFU84821.1"/>
    <property type="molecule type" value="Genomic_DNA"/>
</dbReference>
<organism evidence="6 7">
    <name type="scientific">Natronorubrum aibiense</name>
    <dbReference type="NCBI Taxonomy" id="348826"/>
    <lineage>
        <taxon>Archaea</taxon>
        <taxon>Methanobacteriati</taxon>
        <taxon>Methanobacteriota</taxon>
        <taxon>Stenosarchaea group</taxon>
        <taxon>Halobacteria</taxon>
        <taxon>Halobacteriales</taxon>
        <taxon>Natrialbaceae</taxon>
        <taxon>Natronorubrum</taxon>
    </lineage>
</organism>
<dbReference type="PANTHER" id="PTHR11707:SF28">
    <property type="entry name" value="60 KDA LYSOPHOSPHOLIPASE"/>
    <property type="match status" value="1"/>
</dbReference>
<dbReference type="InterPro" id="IPR036152">
    <property type="entry name" value="Asp/glu_Ase-like_sf"/>
</dbReference>
<dbReference type="SMART" id="SM00870">
    <property type="entry name" value="Asparaginase"/>
    <property type="match status" value="1"/>
</dbReference>
<proteinExistence type="inferred from homology"/>
<keyword evidence="2" id="KW-0378">Hydrolase</keyword>